<dbReference type="AlphaFoldDB" id="A0ABD2IRH8"/>
<comment type="caution">
    <text evidence="8">The sequence shown here is derived from an EMBL/GenBank/DDBJ whole genome shotgun (WGS) entry which is preliminary data.</text>
</comment>
<keyword evidence="4 6" id="KW-1133">Transmembrane helix</keyword>
<name>A0ABD2IRH8_HETSC</name>
<dbReference type="Pfam" id="PF04884">
    <property type="entry name" value="UVB_sens_prot"/>
    <property type="match status" value="1"/>
</dbReference>
<evidence type="ECO:0000256" key="3">
    <source>
        <dbReference type="ARBA" id="ARBA00022692"/>
    </source>
</evidence>
<dbReference type="EMBL" id="JBICCN010000297">
    <property type="protein sequence ID" value="KAL3080185.1"/>
    <property type="molecule type" value="Genomic_DNA"/>
</dbReference>
<organism evidence="8 9">
    <name type="scientific">Heterodera schachtii</name>
    <name type="common">Sugarbeet cyst nematode worm</name>
    <name type="synonym">Tylenchus schachtii</name>
    <dbReference type="NCBI Taxonomy" id="97005"/>
    <lineage>
        <taxon>Eukaryota</taxon>
        <taxon>Metazoa</taxon>
        <taxon>Ecdysozoa</taxon>
        <taxon>Nematoda</taxon>
        <taxon>Chromadorea</taxon>
        <taxon>Rhabditida</taxon>
        <taxon>Tylenchina</taxon>
        <taxon>Tylenchomorpha</taxon>
        <taxon>Tylenchoidea</taxon>
        <taxon>Heteroderidae</taxon>
        <taxon>Heteroderinae</taxon>
        <taxon>Heterodera</taxon>
    </lineage>
</organism>
<accession>A0ABD2IRH8</accession>
<feature type="domain" description="Protein root UVB sensitive/RUS" evidence="7">
    <location>
        <begin position="224"/>
        <end position="338"/>
    </location>
</feature>
<evidence type="ECO:0000256" key="2">
    <source>
        <dbReference type="ARBA" id="ARBA00007558"/>
    </source>
</evidence>
<comment type="subcellular location">
    <subcellularLocation>
        <location evidence="1">Membrane</location>
    </subcellularLocation>
</comment>
<feature type="transmembrane region" description="Helical" evidence="6">
    <location>
        <begin position="365"/>
        <end position="383"/>
    </location>
</feature>
<evidence type="ECO:0000256" key="5">
    <source>
        <dbReference type="ARBA" id="ARBA00023136"/>
    </source>
</evidence>
<dbReference type="GO" id="GO:0016020">
    <property type="term" value="C:membrane"/>
    <property type="evidence" value="ECO:0007669"/>
    <property type="project" value="UniProtKB-SubCell"/>
</dbReference>
<proteinExistence type="inferred from homology"/>
<dbReference type="InterPro" id="IPR054549">
    <property type="entry name" value="UVB_sens_RUS_dom"/>
</dbReference>
<keyword evidence="5 6" id="KW-0472">Membrane</keyword>
<evidence type="ECO:0000259" key="7">
    <source>
        <dbReference type="Pfam" id="PF04884"/>
    </source>
</evidence>
<comment type="similarity">
    <text evidence="2">Belongs to the RUS1 family.</text>
</comment>
<keyword evidence="3 6" id="KW-0812">Transmembrane</keyword>
<evidence type="ECO:0000313" key="8">
    <source>
        <dbReference type="EMBL" id="KAL3080185.1"/>
    </source>
</evidence>
<evidence type="ECO:0000256" key="1">
    <source>
        <dbReference type="ARBA" id="ARBA00004370"/>
    </source>
</evidence>
<keyword evidence="9" id="KW-1185">Reference proteome</keyword>
<dbReference type="PANTHER" id="PTHR12770">
    <property type="entry name" value="RUS1 FAMILY PROTEIN C16ORF58"/>
    <property type="match status" value="1"/>
</dbReference>
<evidence type="ECO:0000256" key="4">
    <source>
        <dbReference type="ARBA" id="ARBA00022989"/>
    </source>
</evidence>
<evidence type="ECO:0000313" key="9">
    <source>
        <dbReference type="Proteomes" id="UP001620645"/>
    </source>
</evidence>
<reference evidence="8 9" key="1">
    <citation type="submission" date="2024-10" db="EMBL/GenBank/DDBJ databases">
        <authorList>
            <person name="Kim D."/>
        </authorList>
    </citation>
    <scope>NUCLEOTIDE SEQUENCE [LARGE SCALE GENOMIC DNA]</scope>
    <source>
        <strain evidence="8">Taebaek</strain>
    </source>
</reference>
<evidence type="ECO:0000256" key="6">
    <source>
        <dbReference type="SAM" id="Phobius"/>
    </source>
</evidence>
<gene>
    <name evidence="8" type="ORF">niasHS_013857</name>
</gene>
<dbReference type="InterPro" id="IPR006968">
    <property type="entry name" value="RUS_fam"/>
</dbReference>
<protein>
    <recommendedName>
        <fullName evidence="7">Protein root UVB sensitive/RUS domain-containing protein</fullName>
    </recommendedName>
</protein>
<sequence length="466" mass="52208">MISYFEHNVLTFLRFFASSTTNTFLDNTKENVRISKYFLSNVWPLLRNSIRHLYFHNLAFHRLRQLAPSILNDCPSLCFVTMEGDFHPEFPPDDNANARMVKRWLNGCARLLRTQDEVDRFVLNRYPIALNERKWDKWTLGWNVIDILIGDGGVDDGLLDASSPGPSAPVKMPKQSASQIEAIEQQQQNIVETYNGEPVHEYSFARPRGDGDRLALRKNSLRKRVHSVRAFFAEVFLPQGYPATVSADYLDYQLYDTLQAFASSLNGTLATLAVLKGVGVGNEQATVLAAALTWILKDGVGMLARIAFAWAKGTRLDSDCKRWRLFADLLNDASFFIDGSQETLVNVLSLLCSLVLLPQVEGRPFTIWALFLLFTAVHLFANYRAVKCIQLETLNPNRLTLAVRHFAEYGTVPSVAECHRKEPILGTFAVRRHFGCPLAQLPANIGPLVAKTINASQQTAVTTAGG</sequence>
<dbReference type="PANTHER" id="PTHR12770:SF31">
    <property type="entry name" value="RUS FAMILY MEMBER 1"/>
    <property type="match status" value="1"/>
</dbReference>
<dbReference type="Proteomes" id="UP001620645">
    <property type="component" value="Unassembled WGS sequence"/>
</dbReference>